<evidence type="ECO:0000256" key="5">
    <source>
        <dbReference type="ARBA" id="ARBA00023163"/>
    </source>
</evidence>
<reference evidence="10" key="1">
    <citation type="submission" date="2013-07" db="EMBL/GenBank/DDBJ databases">
        <authorList>
            <consortium name="The Broad Institute Genome Sequencing Platform"/>
            <person name="Cuomo C."/>
            <person name="Litvintseva A."/>
            <person name="Chen Y."/>
            <person name="Heitman J."/>
            <person name="Sun S."/>
            <person name="Springer D."/>
            <person name="Dromer F."/>
            <person name="Young S.K."/>
            <person name="Zeng Q."/>
            <person name="Gargeya S."/>
            <person name="Fitzgerald M."/>
            <person name="Abouelleil A."/>
            <person name="Alvarado L."/>
            <person name="Berlin A.M."/>
            <person name="Chapman S.B."/>
            <person name="Dewar J."/>
            <person name="Goldberg J."/>
            <person name="Griggs A."/>
            <person name="Gujja S."/>
            <person name="Hansen M."/>
            <person name="Howarth C."/>
            <person name="Imamovic A."/>
            <person name="Larimer J."/>
            <person name="McCowan C."/>
            <person name="Murphy C."/>
            <person name="Pearson M."/>
            <person name="Priest M."/>
            <person name="Roberts A."/>
            <person name="Saif S."/>
            <person name="Shea T."/>
            <person name="Sykes S."/>
            <person name="Wortman J."/>
            <person name="Nusbaum C."/>
            <person name="Birren B."/>
        </authorList>
    </citation>
    <scope>NUCLEOTIDE SEQUENCE</scope>
    <source>
        <strain evidence="10">CBS 10117</strain>
    </source>
</reference>
<evidence type="ECO:0000313" key="11">
    <source>
        <dbReference type="Proteomes" id="UP000078595"/>
    </source>
</evidence>
<dbReference type="GO" id="GO:0031507">
    <property type="term" value="P:heterochromatin formation"/>
    <property type="evidence" value="ECO:0007669"/>
    <property type="project" value="TreeGrafter"/>
</dbReference>
<proteinExistence type="predicted"/>
<dbReference type="SUPFAM" id="SSF82199">
    <property type="entry name" value="SET domain"/>
    <property type="match status" value="1"/>
</dbReference>
<dbReference type="Pfam" id="PF18264">
    <property type="entry name" value="preSET_CXC"/>
    <property type="match status" value="1"/>
</dbReference>
<evidence type="ECO:0000313" key="10">
    <source>
        <dbReference type="EMBL" id="WWC58218.1"/>
    </source>
</evidence>
<sequence>MLTTRSPPLTPEPPLSLEKTHRLVRETFDQTWRDYYEWKPPVTLSIINGELERGALAMEQEIVANHQSMGEELRRMVEQEEGDRSGAATGQEGTQGHHQDLSQSAQLHPDCFRSDRVEQEEGEREDETNQFLGYQGAIISNTPKSSKYSLYIKPAPTQKKSDVGPKAGRSSSNSSKTPQIRGRHFAPVTAAKRLNMFQTTSPASMTPKEGRYILGPTQDVKTLPPYCFCIAGEANVYKEDERSMPFIPIFENPEDFDEDKYHESFGCRTSWTGTWRDPNVDIIQVEALARIRDKFSDRITSEEIDNTRILPLEVARIENLDLSRDLPPFPLEPSHTESEQATPLRPSKRKWNQPLAVDQDSADEEVNMDDYGEFWCGRPGCTMYGCPRHSALENNHLSLHSSSARQKPIHLSYIPRTRARLPSNPDPCSAECYSLVRRDSLRDQAAQAAIWPDGEIQSLVEIMGSDQPMEGDDLCTLRLITNGRTCREVVVQILALTLKDPTTPAPTLTTDLTSTTIAVPAATVLTVPRLKLRVTTGIHTVGPTVAPNYQECNHPGPCSTADCWCFKENWMCGRNCGCSWDCERRFKGCQCYKLTSAAEVANGHRPGKAVCLPDKCPCAKMSRECDPELCGPCGAAEELQDAREHKYDALLAGSGKGTLSICGNVDLQKAIWPKIIVGISPVSGYGIFAQEYIEKERMIGEYIGEVISSAEGLRRDAKGNAVNIAARTIVVNNEPRIIFRATRSIKIGEEIRFDYGEDFDEHAMDKATAQKSKKR</sequence>
<dbReference type="SMART" id="SM00317">
    <property type="entry name" value="SET"/>
    <property type="match status" value="1"/>
</dbReference>
<dbReference type="GO" id="GO:0003682">
    <property type="term" value="F:chromatin binding"/>
    <property type="evidence" value="ECO:0007669"/>
    <property type="project" value="TreeGrafter"/>
</dbReference>
<feature type="domain" description="SET" evidence="8">
    <location>
        <begin position="673"/>
        <end position="756"/>
    </location>
</feature>
<evidence type="ECO:0000259" key="8">
    <source>
        <dbReference type="PROSITE" id="PS50280"/>
    </source>
</evidence>
<feature type="compositionally biased region" description="Polar residues" evidence="7">
    <location>
        <begin position="169"/>
        <end position="178"/>
    </location>
</feature>
<dbReference type="AlphaFoldDB" id="A0AAJ8KID9"/>
<keyword evidence="5" id="KW-0804">Transcription</keyword>
<evidence type="ECO:0000256" key="7">
    <source>
        <dbReference type="SAM" id="MobiDB-lite"/>
    </source>
</evidence>
<evidence type="ECO:0000256" key="6">
    <source>
        <dbReference type="ARBA" id="ARBA00048568"/>
    </source>
</evidence>
<protein>
    <recommendedName>
        <fullName evidence="12">SET domain-containing protein</fullName>
    </recommendedName>
</protein>
<feature type="region of interest" description="Disordered" evidence="7">
    <location>
        <begin position="327"/>
        <end position="357"/>
    </location>
</feature>
<dbReference type="InterPro" id="IPR045318">
    <property type="entry name" value="EZH1/2-like"/>
</dbReference>
<dbReference type="PROSITE" id="PS51633">
    <property type="entry name" value="CXC"/>
    <property type="match status" value="1"/>
</dbReference>
<evidence type="ECO:0000256" key="3">
    <source>
        <dbReference type="ARBA" id="ARBA00022691"/>
    </source>
</evidence>
<keyword evidence="4" id="KW-0805">Transcription regulation</keyword>
<keyword evidence="2" id="KW-0808">Transferase</keyword>
<keyword evidence="1" id="KW-0489">Methyltransferase</keyword>
<dbReference type="InterPro" id="IPR041355">
    <property type="entry name" value="Pre-SET_CXC"/>
</dbReference>
<feature type="region of interest" description="Disordered" evidence="7">
    <location>
        <begin position="76"/>
        <end position="135"/>
    </location>
</feature>
<dbReference type="GeneID" id="28964455"/>
<dbReference type="EMBL" id="CP144530">
    <property type="protein sequence ID" value="WWC58218.1"/>
    <property type="molecule type" value="Genomic_DNA"/>
</dbReference>
<evidence type="ECO:0000256" key="2">
    <source>
        <dbReference type="ARBA" id="ARBA00022679"/>
    </source>
</evidence>
<dbReference type="GO" id="GO:0140951">
    <property type="term" value="F:histone H3K27 trimethyltransferase activity"/>
    <property type="evidence" value="ECO:0007669"/>
    <property type="project" value="UniProtKB-EC"/>
</dbReference>
<evidence type="ECO:0000256" key="4">
    <source>
        <dbReference type="ARBA" id="ARBA00023015"/>
    </source>
</evidence>
<dbReference type="Gene3D" id="2.170.270.10">
    <property type="entry name" value="SET domain"/>
    <property type="match status" value="2"/>
</dbReference>
<reference evidence="10" key="2">
    <citation type="submission" date="2024-02" db="EMBL/GenBank/DDBJ databases">
        <title>Comparative genomics of Cryptococcus and Kwoniella reveals pathogenesis evolution and contrasting modes of karyotype evolution via chromosome fusion or intercentromeric recombination.</title>
        <authorList>
            <person name="Coelho M.A."/>
            <person name="David-Palma M."/>
            <person name="Shea T."/>
            <person name="Bowers K."/>
            <person name="McGinley-Smith S."/>
            <person name="Mohammad A.W."/>
            <person name="Gnirke A."/>
            <person name="Yurkov A.M."/>
            <person name="Nowrousian M."/>
            <person name="Sun S."/>
            <person name="Cuomo C.A."/>
            <person name="Heitman J."/>
        </authorList>
    </citation>
    <scope>NUCLEOTIDE SEQUENCE</scope>
    <source>
        <strain evidence="10">CBS 10117</strain>
    </source>
</reference>
<evidence type="ECO:0000259" key="9">
    <source>
        <dbReference type="PROSITE" id="PS51633"/>
    </source>
</evidence>
<comment type="catalytic activity">
    <reaction evidence="6">
        <text>L-lysyl(27)-[histone H3] + 3 S-adenosyl-L-methionine = N(6),N(6),N(6)-trimethyl-L-lysyl(27)-[histone H3] + 3 S-adenosyl-L-homocysteine + 3 H(+)</text>
        <dbReference type="Rhea" id="RHEA:60292"/>
        <dbReference type="Rhea" id="RHEA-COMP:15535"/>
        <dbReference type="Rhea" id="RHEA-COMP:15548"/>
        <dbReference type="ChEBI" id="CHEBI:15378"/>
        <dbReference type="ChEBI" id="CHEBI:29969"/>
        <dbReference type="ChEBI" id="CHEBI:57856"/>
        <dbReference type="ChEBI" id="CHEBI:59789"/>
        <dbReference type="ChEBI" id="CHEBI:61961"/>
        <dbReference type="EC" id="2.1.1.356"/>
    </reaction>
</comment>
<gene>
    <name evidence="10" type="ORF">I303_100754</name>
</gene>
<accession>A0AAJ8KID9</accession>
<dbReference type="InterPro" id="IPR046341">
    <property type="entry name" value="SET_dom_sf"/>
</dbReference>
<evidence type="ECO:0000256" key="1">
    <source>
        <dbReference type="ARBA" id="ARBA00022603"/>
    </source>
</evidence>
<feature type="compositionally biased region" description="Basic and acidic residues" evidence="7">
    <location>
        <begin position="110"/>
        <end position="119"/>
    </location>
</feature>
<keyword evidence="11" id="KW-1185">Reference proteome</keyword>
<feature type="domain" description="CXC" evidence="9">
    <location>
        <begin position="527"/>
        <end position="650"/>
    </location>
</feature>
<dbReference type="PANTHER" id="PTHR45747">
    <property type="entry name" value="HISTONE-LYSINE N-METHYLTRANSFERASE E(Z)"/>
    <property type="match status" value="1"/>
</dbReference>
<keyword evidence="3" id="KW-0949">S-adenosyl-L-methionine</keyword>
<evidence type="ECO:0008006" key="12">
    <source>
        <dbReference type="Google" id="ProtNLM"/>
    </source>
</evidence>
<dbReference type="InterPro" id="IPR026489">
    <property type="entry name" value="CXC_dom"/>
</dbReference>
<organism evidence="10 11">
    <name type="scientific">Kwoniella dejecticola CBS 10117</name>
    <dbReference type="NCBI Taxonomy" id="1296121"/>
    <lineage>
        <taxon>Eukaryota</taxon>
        <taxon>Fungi</taxon>
        <taxon>Dikarya</taxon>
        <taxon>Basidiomycota</taxon>
        <taxon>Agaricomycotina</taxon>
        <taxon>Tremellomycetes</taxon>
        <taxon>Tremellales</taxon>
        <taxon>Cryptococcaceae</taxon>
        <taxon>Kwoniella</taxon>
    </lineage>
</organism>
<name>A0AAJ8KID9_9TREE</name>
<dbReference type="PANTHER" id="PTHR45747:SF4">
    <property type="entry name" value="HISTONE-LYSINE N-METHYLTRANSFERASE E(Z)"/>
    <property type="match status" value="1"/>
</dbReference>
<dbReference type="RefSeq" id="XP_018266780.2">
    <property type="nucleotide sequence ID" value="XM_018404126.2"/>
</dbReference>
<dbReference type="Proteomes" id="UP000078595">
    <property type="component" value="Chromosome 1"/>
</dbReference>
<dbReference type="GO" id="GO:0032259">
    <property type="term" value="P:methylation"/>
    <property type="evidence" value="ECO:0007669"/>
    <property type="project" value="UniProtKB-KW"/>
</dbReference>
<dbReference type="InterPro" id="IPR001214">
    <property type="entry name" value="SET_dom"/>
</dbReference>
<dbReference type="GO" id="GO:0035098">
    <property type="term" value="C:ESC/E(Z) complex"/>
    <property type="evidence" value="ECO:0007669"/>
    <property type="project" value="TreeGrafter"/>
</dbReference>
<feature type="region of interest" description="Disordered" evidence="7">
    <location>
        <begin position="155"/>
        <end position="182"/>
    </location>
</feature>
<dbReference type="KEGG" id="kdj:28964455"/>
<dbReference type="PROSITE" id="PS50280">
    <property type="entry name" value="SET"/>
    <property type="match status" value="1"/>
</dbReference>